<evidence type="ECO:0000313" key="2">
    <source>
        <dbReference type="EMBL" id="OJD21286.1"/>
    </source>
</evidence>
<organism evidence="2 3">
    <name type="scientific">Blastomyces percursus</name>
    <dbReference type="NCBI Taxonomy" id="1658174"/>
    <lineage>
        <taxon>Eukaryota</taxon>
        <taxon>Fungi</taxon>
        <taxon>Dikarya</taxon>
        <taxon>Ascomycota</taxon>
        <taxon>Pezizomycotina</taxon>
        <taxon>Eurotiomycetes</taxon>
        <taxon>Eurotiomycetidae</taxon>
        <taxon>Onygenales</taxon>
        <taxon>Ajellomycetaceae</taxon>
        <taxon>Blastomyces</taxon>
    </lineage>
</organism>
<reference evidence="2 3" key="1">
    <citation type="submission" date="2015-08" db="EMBL/GenBank/DDBJ databases">
        <title>Emmonsia species relationships and genome sequence.</title>
        <authorList>
            <person name="Cuomo C.A."/>
            <person name="Schwartz I.S."/>
            <person name="Kenyon C."/>
            <person name="De Hoog G.S."/>
            <person name="Govender N.P."/>
            <person name="Botha A."/>
            <person name="Moreno L."/>
            <person name="De Vries M."/>
            <person name="Munoz J.F."/>
            <person name="Stielow J.B."/>
        </authorList>
    </citation>
    <scope>NUCLEOTIDE SEQUENCE [LARGE SCALE GENOMIC DNA]</scope>
    <source>
        <strain evidence="2 3">EI222</strain>
    </source>
</reference>
<protein>
    <recommendedName>
        <fullName evidence="4">CCHC-type domain-containing protein</fullName>
    </recommendedName>
</protein>
<dbReference type="AlphaFoldDB" id="A0A1J9PY72"/>
<name>A0A1J9PY72_9EURO</name>
<keyword evidence="3" id="KW-1185">Reference proteome</keyword>
<gene>
    <name evidence="2" type="ORF">ACJ73_07373</name>
</gene>
<comment type="caution">
    <text evidence="2">The sequence shown here is derived from an EMBL/GenBank/DDBJ whole genome shotgun (WGS) entry which is preliminary data.</text>
</comment>
<feature type="non-terminal residue" evidence="2">
    <location>
        <position position="1"/>
    </location>
</feature>
<feature type="compositionally biased region" description="Basic and acidic residues" evidence="1">
    <location>
        <begin position="230"/>
        <end position="241"/>
    </location>
</feature>
<sequence length="300" mass="34833">RICQDIKAMLRVDAELAMRTEERYDYRNEWNKGQEELNPRSSTVGKEGDDFENWVALMKGKLHANRDRYCTDELRKVYIQGRVVGDAADYLRPYFDPSDELYAETSDEILEALESIFRDPNKREKAMNDFRRLVFRKGDDFHPFLMKFNRMARDAEIPKSKYKFELNCRLYDRFRELVIAEYIKPDGTFTSFSQTCVSVAHNLKAIEDSAARREKGRNKARIGSAAASEDGTKGHDNDTTHTFRRHRREDQPRTIQGNCNQCGKPGYMAKWCANTPNNKVDSTKIADLEKTDDSQGKELP</sequence>
<accession>A0A1J9PY72</accession>
<dbReference type="VEuPathDB" id="FungiDB:ACJ73_07373"/>
<dbReference type="OrthoDB" id="4190097at2759"/>
<feature type="region of interest" description="Disordered" evidence="1">
    <location>
        <begin position="210"/>
        <end position="259"/>
    </location>
</feature>
<dbReference type="EMBL" id="LGTZ01001476">
    <property type="protein sequence ID" value="OJD21286.1"/>
    <property type="molecule type" value="Genomic_DNA"/>
</dbReference>
<evidence type="ECO:0000313" key="3">
    <source>
        <dbReference type="Proteomes" id="UP000242791"/>
    </source>
</evidence>
<evidence type="ECO:0000256" key="1">
    <source>
        <dbReference type="SAM" id="MobiDB-lite"/>
    </source>
</evidence>
<evidence type="ECO:0008006" key="4">
    <source>
        <dbReference type="Google" id="ProtNLM"/>
    </source>
</evidence>
<feature type="region of interest" description="Disordered" evidence="1">
    <location>
        <begin position="279"/>
        <end position="300"/>
    </location>
</feature>
<feature type="compositionally biased region" description="Basic and acidic residues" evidence="1">
    <location>
        <begin position="281"/>
        <end position="300"/>
    </location>
</feature>
<dbReference type="Proteomes" id="UP000242791">
    <property type="component" value="Unassembled WGS sequence"/>
</dbReference>
<proteinExistence type="predicted"/>